<sequence length="1278" mass="139229">MSASSKFDLSSSSPDRPLYTSGQRVSYAAASLDRSGSFRENLESPMLPAVANMTRGTSTATQGDVMSFFQCLRFDPKAMVTDHKLKRLASVSLGIPLEDSPSVPTKGKPLSSPLPEEFRQLRASVRKGCSKARERIKIFNESLSVMNKWFPTIPSRKRSRSDALSGDRSNTIYANDRSISGTSMAKIGTQSHVSTNGFEVEQKSEERTKNSVPNKRTRSSMVDPRTDARANTPARPSATADRDREVLKIANSSAVQSGDRTLPIGVDGWEKSKMKKKRSGIKPDGAASSAATKPIDGSRDSKQGMPRLLTDARSRLSENHGFRPGVNGGVGKADGAPQQNGSGIRSSISRPEHDNSPLVHEKRDRPIEKERVNLKAMNKTSALEDFSSGSPTSSAKLNASARAPRSGSSVGPKLSPVVSRATAANDWEISQCTSKIPSTVGVNSRKRTPSMRSSSPPVAQWASQRPQKISRTARRTNFIPIVQSNDESSALDTTSVVIGNERCISGSSPQQVKLKNEHFTSAALSESDECGAVELKFKDKIKKSNDMDEKAGQHVQKMSNLMLPPRKNKVISGEDPEDGVQRQGRTGRGFTSTRSLMPLTVEKLGNVGTAKQLRSSRLGFDKTESKPGRPPTRKLSDRKAYTRQKHTTVSAVSDFLDDGHEELLASANAVINPAQALSSSFWKQMEPIFRLVSESDVTYLRQQVDFEQTVESPMPASSGMENVSLVANSFGFNEIGRGGIKTRSAGQGHLSCGTKTLEDVPLYQRLMSALIPEGDEEFCCSGDEDLTFDAYDSGFELETNLKSDSLHSQLSQISELPGLPAFNGYRINADRRSFNELEHIMPDDNSKSTPNTRIIPSYDNSQNGFLPDCTEVQYNNMSINERLLLEIHCIGIFPELAPDSAHIADEEISMEINKLNEMYHEQVSKRNSLTSRLLKSAAETRELQNTEFEHHALDKLIVMAYEKYMTCWGPNAHGMKSASGKMAKQAALAFVKRTVVRCKEFQDTGKSCFNEPLYRDIFLSGCSQLGDGQTGDSIDGEAGKHEVRPSASLGAQQSPSLNNHEIYFSDNPLPASEQNTGKVETWSNRVKKKELLLDDVGGGAIGMSSAVTSGIGSSFPSSTKGKRSERDREGKGGSREVISRSGTTKLGRPTSANVKGERKSKTKPKHKTTQSASVNSLLGKMSEKPKGTLPSTQKTSDTSSSGIGKDKSDYSLDELEDPIDLSGLQIPEMDDLGVPADLGGQGQDIGSWLNIDDDALQDHDFMGLEIPLDDISEINIIV</sequence>
<feature type="compositionally biased region" description="Polar residues" evidence="1">
    <location>
        <begin position="337"/>
        <end position="349"/>
    </location>
</feature>
<evidence type="ECO:0000313" key="2">
    <source>
        <dbReference type="EMBL" id="KAL3532650.1"/>
    </source>
</evidence>
<feature type="compositionally biased region" description="Low complexity" evidence="1">
    <location>
        <begin position="1"/>
        <end position="13"/>
    </location>
</feature>
<evidence type="ECO:0000256" key="1">
    <source>
        <dbReference type="SAM" id="MobiDB-lite"/>
    </source>
</evidence>
<dbReference type="PANTHER" id="PTHR31115">
    <property type="entry name" value="OS05G0107300 PROTEIN"/>
    <property type="match status" value="1"/>
</dbReference>
<name>A0ABD3AN80_9GENT</name>
<protein>
    <submittedName>
        <fullName evidence="2">Uncharacterized protein</fullName>
    </submittedName>
</protein>
<feature type="region of interest" description="Disordered" evidence="1">
    <location>
        <begin position="612"/>
        <end position="643"/>
    </location>
</feature>
<feature type="compositionally biased region" description="Basic and acidic residues" evidence="1">
    <location>
        <begin position="1122"/>
        <end position="1138"/>
    </location>
</feature>
<feature type="region of interest" description="Disordered" evidence="1">
    <location>
        <begin position="571"/>
        <end position="592"/>
    </location>
</feature>
<dbReference type="AlphaFoldDB" id="A0ABD3AN80"/>
<feature type="region of interest" description="Disordered" evidence="1">
    <location>
        <begin position="438"/>
        <end position="470"/>
    </location>
</feature>
<keyword evidence="3" id="KW-1185">Reference proteome</keyword>
<feature type="compositionally biased region" description="Basic and acidic residues" evidence="1">
    <location>
        <begin position="200"/>
        <end position="209"/>
    </location>
</feature>
<feature type="compositionally biased region" description="Polar residues" evidence="1">
    <location>
        <begin position="1106"/>
        <end position="1119"/>
    </location>
</feature>
<feature type="compositionally biased region" description="Basic and acidic residues" evidence="1">
    <location>
        <begin position="350"/>
        <end position="373"/>
    </location>
</feature>
<feature type="compositionally biased region" description="Polar residues" evidence="1">
    <location>
        <begin position="1189"/>
        <end position="1202"/>
    </location>
</feature>
<proteinExistence type="predicted"/>
<dbReference type="Proteomes" id="UP001630127">
    <property type="component" value="Unassembled WGS sequence"/>
</dbReference>
<dbReference type="InterPro" id="IPR019340">
    <property type="entry name" value="Histone_AcTrfase_su3"/>
</dbReference>
<feature type="compositionally biased region" description="Polar residues" evidence="1">
    <location>
        <begin position="450"/>
        <end position="470"/>
    </location>
</feature>
<feature type="region of interest" description="Disordered" evidence="1">
    <location>
        <begin position="1"/>
        <end position="21"/>
    </location>
</feature>
<feature type="compositionally biased region" description="Polar residues" evidence="1">
    <location>
        <begin position="250"/>
        <end position="259"/>
    </location>
</feature>
<dbReference type="Pfam" id="PF10198">
    <property type="entry name" value="Ada3"/>
    <property type="match status" value="1"/>
</dbReference>
<dbReference type="PANTHER" id="PTHR31115:SF3">
    <property type="entry name" value="EXPRESSED PROTEIN"/>
    <property type="match status" value="1"/>
</dbReference>
<organism evidence="2 3">
    <name type="scientific">Cinchona calisaya</name>
    <dbReference type="NCBI Taxonomy" id="153742"/>
    <lineage>
        <taxon>Eukaryota</taxon>
        <taxon>Viridiplantae</taxon>
        <taxon>Streptophyta</taxon>
        <taxon>Embryophyta</taxon>
        <taxon>Tracheophyta</taxon>
        <taxon>Spermatophyta</taxon>
        <taxon>Magnoliopsida</taxon>
        <taxon>eudicotyledons</taxon>
        <taxon>Gunneridae</taxon>
        <taxon>Pentapetalae</taxon>
        <taxon>asterids</taxon>
        <taxon>lamiids</taxon>
        <taxon>Gentianales</taxon>
        <taxon>Rubiaceae</taxon>
        <taxon>Cinchonoideae</taxon>
        <taxon>Cinchoneae</taxon>
        <taxon>Cinchona</taxon>
    </lineage>
</organism>
<feature type="region of interest" description="Disordered" evidence="1">
    <location>
        <begin position="155"/>
        <end position="415"/>
    </location>
</feature>
<gene>
    <name evidence="2" type="ORF">ACH5RR_006171</name>
</gene>
<accession>A0ABD3AN80</accession>
<feature type="region of interest" description="Disordered" evidence="1">
    <location>
        <begin position="1106"/>
        <end position="1211"/>
    </location>
</feature>
<dbReference type="EMBL" id="JBJUIK010000003">
    <property type="protein sequence ID" value="KAL3532650.1"/>
    <property type="molecule type" value="Genomic_DNA"/>
</dbReference>
<feature type="compositionally biased region" description="Polar residues" evidence="1">
    <location>
        <begin position="1049"/>
        <end position="1059"/>
    </location>
</feature>
<feature type="compositionally biased region" description="Basic residues" evidence="1">
    <location>
        <begin position="1158"/>
        <end position="1168"/>
    </location>
</feature>
<comment type="caution">
    <text evidence="2">The sequence shown here is derived from an EMBL/GenBank/DDBJ whole genome shotgun (WGS) entry which is preliminary data.</text>
</comment>
<feature type="compositionally biased region" description="Polar residues" evidence="1">
    <location>
        <begin position="167"/>
        <end position="197"/>
    </location>
</feature>
<feature type="compositionally biased region" description="Polar residues" evidence="1">
    <location>
        <begin position="387"/>
        <end position="397"/>
    </location>
</feature>
<feature type="region of interest" description="Disordered" evidence="1">
    <location>
        <begin position="1030"/>
        <end position="1080"/>
    </location>
</feature>
<feature type="compositionally biased region" description="Basic and acidic residues" evidence="1">
    <location>
        <begin position="310"/>
        <end position="321"/>
    </location>
</feature>
<reference evidence="2 3" key="1">
    <citation type="submission" date="2024-11" db="EMBL/GenBank/DDBJ databases">
        <title>A near-complete genome assembly of Cinchona calisaya.</title>
        <authorList>
            <person name="Lian D.C."/>
            <person name="Zhao X.W."/>
            <person name="Wei L."/>
        </authorList>
    </citation>
    <scope>NUCLEOTIDE SEQUENCE [LARGE SCALE GENOMIC DNA]</scope>
    <source>
        <tissue evidence="2">Nenye</tissue>
    </source>
</reference>
<evidence type="ECO:0000313" key="3">
    <source>
        <dbReference type="Proteomes" id="UP001630127"/>
    </source>
</evidence>